<dbReference type="InterPro" id="IPR028974">
    <property type="entry name" value="TSP_type-3_rpt"/>
</dbReference>
<feature type="region of interest" description="Disordered" evidence="5">
    <location>
        <begin position="287"/>
        <end position="308"/>
    </location>
</feature>
<evidence type="ECO:0000313" key="9">
    <source>
        <dbReference type="Proteomes" id="UP000886657"/>
    </source>
</evidence>
<proteinExistence type="predicted"/>
<dbReference type="InterPro" id="IPR059100">
    <property type="entry name" value="TSP3_bac"/>
</dbReference>
<evidence type="ECO:0000256" key="1">
    <source>
        <dbReference type="ARBA" id="ARBA00004613"/>
    </source>
</evidence>
<dbReference type="GO" id="GO:0005576">
    <property type="term" value="C:extracellular region"/>
    <property type="evidence" value="ECO:0007669"/>
    <property type="project" value="InterPro"/>
</dbReference>
<organism evidence="8 9">
    <name type="scientific">Candidatus Geothrix skivensis</name>
    <dbReference type="NCBI Taxonomy" id="2954439"/>
    <lineage>
        <taxon>Bacteria</taxon>
        <taxon>Pseudomonadati</taxon>
        <taxon>Acidobacteriota</taxon>
        <taxon>Holophagae</taxon>
        <taxon>Holophagales</taxon>
        <taxon>Holophagaceae</taxon>
        <taxon>Geothrix</taxon>
    </lineage>
</organism>
<dbReference type="PROSITE" id="PS51257">
    <property type="entry name" value="PROKAR_LIPOPROTEIN"/>
    <property type="match status" value="1"/>
</dbReference>
<dbReference type="Proteomes" id="UP000886657">
    <property type="component" value="Unassembled WGS sequence"/>
</dbReference>
<dbReference type="GO" id="GO:0051260">
    <property type="term" value="P:protein homooligomerization"/>
    <property type="evidence" value="ECO:0007669"/>
    <property type="project" value="InterPro"/>
</dbReference>
<dbReference type="Pfam" id="PF03495">
    <property type="entry name" value="Binary_toxB"/>
    <property type="match status" value="1"/>
</dbReference>
<feature type="domain" description="Protective antigen Ca-binding" evidence="6">
    <location>
        <begin position="129"/>
        <end position="198"/>
    </location>
</feature>
<dbReference type="Pfam" id="PF17475">
    <property type="entry name" value="Binary_toxB_2"/>
    <property type="match status" value="1"/>
</dbReference>
<name>A0A9D7XHX1_9BACT</name>
<evidence type="ECO:0000256" key="2">
    <source>
        <dbReference type="ARBA" id="ARBA00022525"/>
    </source>
</evidence>
<comment type="caution">
    <text evidence="8">The sequence shown here is derived from an EMBL/GenBank/DDBJ whole genome shotgun (WGS) entry which is preliminary data.</text>
</comment>
<evidence type="ECO:0000259" key="6">
    <source>
        <dbReference type="Pfam" id="PF03495"/>
    </source>
</evidence>
<evidence type="ECO:0000256" key="5">
    <source>
        <dbReference type="SAM" id="MobiDB-lite"/>
    </source>
</evidence>
<accession>A0A9D7XHX1</accession>
<gene>
    <name evidence="8" type="ORF">IPP58_15345</name>
</gene>
<dbReference type="InterPro" id="IPR037149">
    <property type="entry name" value="PA_heptamer_dom_sf"/>
</dbReference>
<dbReference type="GO" id="GO:0005509">
    <property type="term" value="F:calcium ion binding"/>
    <property type="evidence" value="ECO:0007669"/>
    <property type="project" value="InterPro"/>
</dbReference>
<evidence type="ECO:0000259" key="7">
    <source>
        <dbReference type="Pfam" id="PF17475"/>
    </source>
</evidence>
<keyword evidence="4" id="KW-0106">Calcium</keyword>
<reference evidence="8" key="1">
    <citation type="submission" date="2020-10" db="EMBL/GenBank/DDBJ databases">
        <title>Connecting structure to function with the recovery of over 1000 high-quality activated sludge metagenome-assembled genomes encoding full-length rRNA genes using long-read sequencing.</title>
        <authorList>
            <person name="Singleton C.M."/>
            <person name="Petriglieri F."/>
            <person name="Kristensen J.M."/>
            <person name="Kirkegaard R.H."/>
            <person name="Michaelsen T.Y."/>
            <person name="Andersen M.H."/>
            <person name="Karst S.M."/>
            <person name="Dueholm M.S."/>
            <person name="Nielsen P.H."/>
            <person name="Albertsen M."/>
        </authorList>
    </citation>
    <scope>NUCLEOTIDE SEQUENCE</scope>
    <source>
        <strain evidence="8">Skiv_18-Q3-R9-52_MAXAC.067</strain>
    </source>
</reference>
<sequence>MQLDIRFYLPILCVLLSTLGCGGRSSSAPPVTGGLTIAQVHEKTLASLRAGNPDTDGDGIPDDIERDLLHTDPLKFDTDGDGIPDNVEVFGNMKWSDSDPVPDKNGNGVIAALDKDDDGDGANDGDLVDSDGDGIPNYLEIYGYTYDAITGKPKLWDGKNHSVRYYKTDPNQRSTDQDPFDDLTEVSGTNMDVSVKGPGDLPMVPALPEIVVRLEGYRVTLNDTITVTQGRSVSKGTTWDSSATAMDSRTREDNWEVGIEAEVGFEFPGVKASVKAHANYGGSIANTHETSNSTSRGGSLVSTEEWSKATTTNPTEAAKIKLFLRVYNQGSACASNVVPTLTLRIGGHNVATFKPGENQINLLEPGGTYPSTPGVCWVVDSNQAGKDLFLTLNELRALECGAPVNITMTQMAADVMRLNPTTGAYERLGDWGEYRARCKAVCANLYFDLGDGNFVHNLVYADGRPTAPRVTLGDAFLWGVGGYTHQGLGFTYKDMEGLKKEVKLDDWTICLDGGTYEANGLKRGEPFPAGFNLFDLRLSSSSVIVAKVPRSSVDGTIVDGVLVYEPSIYYAYYDSATGTVNAVVGDYNGVAKAEFVDKDGKVRPMSMDLAGSDFYVYQPQADTLAYPSGYVFKGTEKIRVTNVKGYLAEQTLTGIYAPPAPTAPTIEWAVIDASDLTKPYLEAKVIAGQNTPMDWIKLFPNNANFAPAELKPVDDVYRRPDVWTCSLVGDLNLGMEAWNTMTLTAHATCGLYSEWQGRFDIRRPHNVGVKDLYSYYGWYWDDDWSQNVLNLDNGEVSGFAWEEGDGIPYPNDNFEIWVWWQGGSWQMRVNKVQSYKITGISYDVITQQTAEFLKGNLATVPDYVTIQNGDTFLLRTSEGRLAKMEIVECVPYDPSGAYNRAQRTRVRYTVFEN</sequence>
<evidence type="ECO:0000313" key="8">
    <source>
        <dbReference type="EMBL" id="MBK9797821.1"/>
    </source>
</evidence>
<evidence type="ECO:0000256" key="4">
    <source>
        <dbReference type="ARBA" id="ARBA00022837"/>
    </source>
</evidence>
<protein>
    <submittedName>
        <fullName evidence="8">Uncharacterized protein</fullName>
    </submittedName>
</protein>
<dbReference type="SUPFAM" id="SSF103647">
    <property type="entry name" value="TSP type-3 repeat"/>
    <property type="match status" value="1"/>
</dbReference>
<dbReference type="AlphaFoldDB" id="A0A9D7XHX1"/>
<feature type="compositionally biased region" description="Acidic residues" evidence="5">
    <location>
        <begin position="115"/>
        <end position="129"/>
    </location>
</feature>
<dbReference type="Pfam" id="PF18884">
    <property type="entry name" value="TSP3_bac"/>
    <property type="match status" value="2"/>
</dbReference>
<dbReference type="InterPro" id="IPR035088">
    <property type="entry name" value="PA_Ca-bd"/>
</dbReference>
<feature type="domain" description="Protective antigen heptamerisation" evidence="7">
    <location>
        <begin position="245"/>
        <end position="373"/>
    </location>
</feature>
<comment type="subcellular location">
    <subcellularLocation>
        <location evidence="1">Secreted</location>
    </subcellularLocation>
</comment>
<dbReference type="InterPro" id="IPR027439">
    <property type="entry name" value="PA_heptamer_dom"/>
</dbReference>
<evidence type="ECO:0000256" key="3">
    <source>
        <dbReference type="ARBA" id="ARBA00022729"/>
    </source>
</evidence>
<dbReference type="Gene3D" id="2.60.120.240">
    <property type="entry name" value="Protective antigen, heptamerisation domain"/>
    <property type="match status" value="1"/>
</dbReference>
<dbReference type="SUPFAM" id="SSF56988">
    <property type="entry name" value="Anthrax protective antigen"/>
    <property type="match status" value="1"/>
</dbReference>
<dbReference type="Gene3D" id="3.90.182.10">
    <property type="entry name" value="Toxin - Anthrax Protective Antigen,domain 1"/>
    <property type="match status" value="1"/>
</dbReference>
<keyword evidence="3" id="KW-0732">Signal</keyword>
<dbReference type="PRINTS" id="PR01391">
    <property type="entry name" value="BINARYTOXINB"/>
</dbReference>
<dbReference type="EMBL" id="JADKIO010000012">
    <property type="protein sequence ID" value="MBK9797821.1"/>
    <property type="molecule type" value="Genomic_DNA"/>
</dbReference>
<dbReference type="InterPro" id="IPR003896">
    <property type="entry name" value="Bacterial_exotoxin_B"/>
</dbReference>
<keyword evidence="2" id="KW-0964">Secreted</keyword>
<feature type="region of interest" description="Disordered" evidence="5">
    <location>
        <begin position="93"/>
        <end position="129"/>
    </location>
</feature>